<proteinExistence type="predicted"/>
<dbReference type="InterPro" id="IPR009057">
    <property type="entry name" value="Homeodomain-like_sf"/>
</dbReference>
<feature type="compositionally biased region" description="Polar residues" evidence="4">
    <location>
        <begin position="212"/>
        <end position="221"/>
    </location>
</feature>
<dbReference type="Proteomes" id="UP001201163">
    <property type="component" value="Unassembled WGS sequence"/>
</dbReference>
<feature type="domain" description="Myb-like" evidence="5">
    <location>
        <begin position="153"/>
        <end position="214"/>
    </location>
</feature>
<dbReference type="SMART" id="SM00717">
    <property type="entry name" value="SANT"/>
    <property type="match status" value="3"/>
</dbReference>
<evidence type="ECO:0000259" key="6">
    <source>
        <dbReference type="PROSITE" id="PS51294"/>
    </source>
</evidence>
<dbReference type="PROSITE" id="PS51294">
    <property type="entry name" value="HTH_MYB"/>
    <property type="match status" value="2"/>
</dbReference>
<evidence type="ECO:0000256" key="4">
    <source>
        <dbReference type="SAM" id="MobiDB-lite"/>
    </source>
</evidence>
<evidence type="ECO:0000256" key="1">
    <source>
        <dbReference type="ARBA" id="ARBA00004123"/>
    </source>
</evidence>
<evidence type="ECO:0000256" key="3">
    <source>
        <dbReference type="ARBA" id="ARBA00023242"/>
    </source>
</evidence>
<protein>
    <submittedName>
        <fullName evidence="7">Uncharacterized protein</fullName>
    </submittedName>
</protein>
<feature type="domain" description="Myb-like" evidence="5">
    <location>
        <begin position="101"/>
        <end position="150"/>
    </location>
</feature>
<comment type="caution">
    <text evidence="7">The sequence shown here is derived from an EMBL/GenBank/DDBJ whole genome shotgun (WGS) entry which is preliminary data.</text>
</comment>
<feature type="domain" description="HTH myb-type" evidence="6">
    <location>
        <begin position="101"/>
        <end position="154"/>
    </location>
</feature>
<reference evidence="7" key="1">
    <citation type="submission" date="2022-01" db="EMBL/GenBank/DDBJ databases">
        <title>Comparative genomics reveals a dynamic genome evolution in the ectomycorrhizal milk-cap (Lactarius) mushrooms.</title>
        <authorList>
            <consortium name="DOE Joint Genome Institute"/>
            <person name="Lebreton A."/>
            <person name="Tang N."/>
            <person name="Kuo A."/>
            <person name="LaButti K."/>
            <person name="Drula E."/>
            <person name="Barry K."/>
            <person name="Clum A."/>
            <person name="Lipzen A."/>
            <person name="Mousain D."/>
            <person name="Ng V."/>
            <person name="Wang R."/>
            <person name="Wang X."/>
            <person name="Dai Y."/>
            <person name="Henrissat B."/>
            <person name="Grigoriev I.V."/>
            <person name="Guerin-Laguette A."/>
            <person name="Yu F."/>
            <person name="Martin F.M."/>
        </authorList>
    </citation>
    <scope>NUCLEOTIDE SEQUENCE</scope>
    <source>
        <strain evidence="7">QP</strain>
    </source>
</reference>
<feature type="region of interest" description="Disordered" evidence="4">
    <location>
        <begin position="201"/>
        <end position="221"/>
    </location>
</feature>
<dbReference type="GO" id="GO:0000976">
    <property type="term" value="F:transcription cis-regulatory region binding"/>
    <property type="evidence" value="ECO:0007669"/>
    <property type="project" value="TreeGrafter"/>
</dbReference>
<dbReference type="CDD" id="cd00167">
    <property type="entry name" value="SANT"/>
    <property type="match status" value="1"/>
</dbReference>
<dbReference type="InterPro" id="IPR017930">
    <property type="entry name" value="Myb_dom"/>
</dbReference>
<dbReference type="PROSITE" id="PS50090">
    <property type="entry name" value="MYB_LIKE"/>
    <property type="match status" value="2"/>
</dbReference>
<dbReference type="GO" id="GO:0005634">
    <property type="term" value="C:nucleus"/>
    <property type="evidence" value="ECO:0007669"/>
    <property type="project" value="UniProtKB-SubCell"/>
</dbReference>
<evidence type="ECO:0000256" key="2">
    <source>
        <dbReference type="ARBA" id="ARBA00023125"/>
    </source>
</evidence>
<evidence type="ECO:0000313" key="8">
    <source>
        <dbReference type="Proteomes" id="UP001201163"/>
    </source>
</evidence>
<dbReference type="AlphaFoldDB" id="A0AAD4LQB4"/>
<dbReference type="PANTHER" id="PTHR46380">
    <property type="entry name" value="CYCLIN-D-BINDING MYB-LIKE TRANSCRIPTION FACTOR 1"/>
    <property type="match status" value="1"/>
</dbReference>
<dbReference type="PANTHER" id="PTHR46380:SF2">
    <property type="entry name" value="CYCLIN-D-BINDING MYB-LIKE TRANSCRIPTION FACTOR 1"/>
    <property type="match status" value="1"/>
</dbReference>
<dbReference type="SUPFAM" id="SSF46689">
    <property type="entry name" value="Homeodomain-like"/>
    <property type="match status" value="2"/>
</dbReference>
<keyword evidence="2" id="KW-0238">DNA-binding</keyword>
<name>A0AAD4LQB4_9AGAM</name>
<dbReference type="Gene3D" id="1.10.10.60">
    <property type="entry name" value="Homeodomain-like"/>
    <property type="match status" value="2"/>
</dbReference>
<gene>
    <name evidence="7" type="ORF">EDB92DRAFT_1832128</name>
</gene>
<organism evidence="7 8">
    <name type="scientific">Lactarius akahatsu</name>
    <dbReference type="NCBI Taxonomy" id="416441"/>
    <lineage>
        <taxon>Eukaryota</taxon>
        <taxon>Fungi</taxon>
        <taxon>Dikarya</taxon>
        <taxon>Basidiomycota</taxon>
        <taxon>Agaricomycotina</taxon>
        <taxon>Agaricomycetes</taxon>
        <taxon>Russulales</taxon>
        <taxon>Russulaceae</taxon>
        <taxon>Lactarius</taxon>
    </lineage>
</organism>
<keyword evidence="8" id="KW-1185">Reference proteome</keyword>
<comment type="subcellular location">
    <subcellularLocation>
        <location evidence="1">Nucleus</location>
    </subcellularLocation>
</comment>
<keyword evidence="3" id="KW-0539">Nucleus</keyword>
<evidence type="ECO:0000259" key="5">
    <source>
        <dbReference type="PROSITE" id="PS50090"/>
    </source>
</evidence>
<accession>A0AAD4LQB4</accession>
<feature type="domain" description="HTH myb-type" evidence="6">
    <location>
        <begin position="190"/>
        <end position="218"/>
    </location>
</feature>
<sequence>MDGSDITPEEHAEIRMTKWWSAEEMVRQGVPCREGPYTDIEKEQVDGAINRYKAEHNLSLEDIEDIIFGATRKDGFWATVACAVPSRRIRSVYDHVQRAYHPLRMKGKWHVHEDSALVKFVKEYKSDWTKIGEAMQRMPESCRGRYQQYLVYAETERKGRWSDEEGARLACIIETMSTEGKTSTTSQKFWKEVAARMGNTRSPKQCRGKWNDSLNPRLQNQGRKPRWGPLDIYVLVHKIASLGLDFEVDIPWNILPDDGWKSWSGHRLQQKWAILKKTVWVEGATHHDIVQRLLALHGTLPNNSPVRENQPSTTENNS</sequence>
<dbReference type="Pfam" id="PF13921">
    <property type="entry name" value="Myb_DNA-bind_6"/>
    <property type="match status" value="1"/>
</dbReference>
<evidence type="ECO:0000313" key="7">
    <source>
        <dbReference type="EMBL" id="KAH8999038.1"/>
    </source>
</evidence>
<dbReference type="EMBL" id="JAKELL010000004">
    <property type="protein sequence ID" value="KAH8999038.1"/>
    <property type="molecule type" value="Genomic_DNA"/>
</dbReference>
<dbReference type="GO" id="GO:0003700">
    <property type="term" value="F:DNA-binding transcription factor activity"/>
    <property type="evidence" value="ECO:0007669"/>
    <property type="project" value="TreeGrafter"/>
</dbReference>
<dbReference type="InterPro" id="IPR051651">
    <property type="entry name" value="DMTF1_DNA-bind_reg"/>
</dbReference>
<dbReference type="InterPro" id="IPR001005">
    <property type="entry name" value="SANT/Myb"/>
</dbReference>